<evidence type="ECO:0000256" key="2">
    <source>
        <dbReference type="ARBA" id="ARBA00023125"/>
    </source>
</evidence>
<evidence type="ECO:0000256" key="1">
    <source>
        <dbReference type="ARBA" id="ARBA00023015"/>
    </source>
</evidence>
<dbReference type="RefSeq" id="WP_320425504.1">
    <property type="nucleotide sequence ID" value="NZ_JAXCLA010000008.1"/>
</dbReference>
<dbReference type="SUPFAM" id="SSF51206">
    <property type="entry name" value="cAMP-binding domain-like"/>
    <property type="match status" value="1"/>
</dbReference>
<dbReference type="Proteomes" id="UP001285263">
    <property type="component" value="Unassembled WGS sequence"/>
</dbReference>
<dbReference type="InterPro" id="IPR036390">
    <property type="entry name" value="WH_DNA-bd_sf"/>
</dbReference>
<accession>A0ABU5DPG4</accession>
<name>A0ABU5DPG4_9BURK</name>
<evidence type="ECO:0000313" key="5">
    <source>
        <dbReference type="EMBL" id="MDY0747540.1"/>
    </source>
</evidence>
<protein>
    <submittedName>
        <fullName evidence="5">Crp/Fnr family transcriptional regulator</fullName>
    </submittedName>
</protein>
<proteinExistence type="predicted"/>
<evidence type="ECO:0000313" key="6">
    <source>
        <dbReference type="Proteomes" id="UP001285263"/>
    </source>
</evidence>
<dbReference type="SUPFAM" id="SSF46785">
    <property type="entry name" value="Winged helix' DNA-binding domain"/>
    <property type="match status" value="1"/>
</dbReference>
<sequence>MPPNKNYLIELLPSADRQRLLAACEQVELRRSLALYVPGQSIGHAYFPIDGAISLLTQLDGHPPMQVDMVGREGMLGIQLALGVRQVPVHALVLGDGMAWRLDAAAMRRELAHGAGLRHCLNRYISVCLSEFATAAGCQRFHALAPRLARWLLMSLDRLGSIELEMTHELIANVLGVRREGVTESALKFQADGLIRYARGRVTVLNRDGLETRSCTCYAASKREYGRLLPPMPST</sequence>
<gene>
    <name evidence="5" type="ORF">SNE35_23760</name>
</gene>
<reference evidence="5 6" key="1">
    <citation type="submission" date="2023-11" db="EMBL/GenBank/DDBJ databases">
        <title>Paucibacter sp. nov., isolated from fresh soil in Korea.</title>
        <authorList>
            <person name="Le N.T.T."/>
        </authorList>
    </citation>
    <scope>NUCLEOTIDE SEQUENCE [LARGE SCALE GENOMIC DNA]</scope>
    <source>
        <strain evidence="5 6">R3-3</strain>
    </source>
</reference>
<organism evidence="5 6">
    <name type="scientific">Roseateles agri</name>
    <dbReference type="NCBI Taxonomy" id="3098619"/>
    <lineage>
        <taxon>Bacteria</taxon>
        <taxon>Pseudomonadati</taxon>
        <taxon>Pseudomonadota</taxon>
        <taxon>Betaproteobacteria</taxon>
        <taxon>Burkholderiales</taxon>
        <taxon>Sphaerotilaceae</taxon>
        <taxon>Roseateles</taxon>
    </lineage>
</organism>
<dbReference type="SMART" id="SM00419">
    <property type="entry name" value="HTH_CRP"/>
    <property type="match status" value="1"/>
</dbReference>
<keyword evidence="6" id="KW-1185">Reference proteome</keyword>
<dbReference type="InterPro" id="IPR014710">
    <property type="entry name" value="RmlC-like_jellyroll"/>
</dbReference>
<evidence type="ECO:0000259" key="4">
    <source>
        <dbReference type="SMART" id="SM00419"/>
    </source>
</evidence>
<dbReference type="EMBL" id="JAXCLA010000008">
    <property type="protein sequence ID" value="MDY0747540.1"/>
    <property type="molecule type" value="Genomic_DNA"/>
</dbReference>
<keyword evidence="3" id="KW-0804">Transcription</keyword>
<feature type="domain" description="HTH crp-type" evidence="4">
    <location>
        <begin position="158"/>
        <end position="206"/>
    </location>
</feature>
<dbReference type="InterPro" id="IPR018490">
    <property type="entry name" value="cNMP-bd_dom_sf"/>
</dbReference>
<dbReference type="Pfam" id="PF13545">
    <property type="entry name" value="HTH_Crp_2"/>
    <property type="match status" value="1"/>
</dbReference>
<keyword evidence="1" id="KW-0805">Transcription regulation</keyword>
<keyword evidence="2" id="KW-0238">DNA-binding</keyword>
<comment type="caution">
    <text evidence="5">The sequence shown here is derived from an EMBL/GenBank/DDBJ whole genome shotgun (WGS) entry which is preliminary data.</text>
</comment>
<dbReference type="Gene3D" id="2.60.120.10">
    <property type="entry name" value="Jelly Rolls"/>
    <property type="match status" value="1"/>
</dbReference>
<dbReference type="InterPro" id="IPR012318">
    <property type="entry name" value="HTH_CRP"/>
</dbReference>
<evidence type="ECO:0000256" key="3">
    <source>
        <dbReference type="ARBA" id="ARBA00023163"/>
    </source>
</evidence>